<proteinExistence type="predicted"/>
<reference evidence="1 2" key="1">
    <citation type="submission" date="2019-02" db="EMBL/GenBank/DDBJ databases">
        <title>Deep-cultivation of Planctomycetes and their phenomic and genomic characterization uncovers novel biology.</title>
        <authorList>
            <person name="Wiegand S."/>
            <person name="Jogler M."/>
            <person name="Boedeker C."/>
            <person name="Pinto D."/>
            <person name="Vollmers J."/>
            <person name="Rivas-Marin E."/>
            <person name="Kohn T."/>
            <person name="Peeters S.H."/>
            <person name="Heuer A."/>
            <person name="Rast P."/>
            <person name="Oberbeckmann S."/>
            <person name="Bunk B."/>
            <person name="Jeske O."/>
            <person name="Meyerdierks A."/>
            <person name="Storesund J.E."/>
            <person name="Kallscheuer N."/>
            <person name="Luecker S."/>
            <person name="Lage O.M."/>
            <person name="Pohl T."/>
            <person name="Merkel B.J."/>
            <person name="Hornburger P."/>
            <person name="Mueller R.-W."/>
            <person name="Bruemmer F."/>
            <person name="Labrenz M."/>
            <person name="Spormann A.M."/>
            <person name="Op den Camp H."/>
            <person name="Overmann J."/>
            <person name="Amann R."/>
            <person name="Jetten M.S.M."/>
            <person name="Mascher T."/>
            <person name="Medema M.H."/>
            <person name="Devos D.P."/>
            <person name="Kaster A.-K."/>
            <person name="Ovreas L."/>
            <person name="Rohde M."/>
            <person name="Galperin M.Y."/>
            <person name="Jogler C."/>
        </authorList>
    </citation>
    <scope>NUCLEOTIDE SEQUENCE [LARGE SCALE GENOMIC DNA]</scope>
    <source>
        <strain evidence="1 2">ETA_A8</strain>
    </source>
</reference>
<accession>A0A517YMM9</accession>
<evidence type="ECO:0000313" key="1">
    <source>
        <dbReference type="EMBL" id="QDU31466.1"/>
    </source>
</evidence>
<sequence>MDKRKLPVRATAREVRRFRLAIMKQFFNPSAGYDLRFFQNVWGLSDRMVRYDWHQAKQEMTEVKVNENNG</sequence>
<organism evidence="1 2">
    <name type="scientific">Anatilimnocola aggregata</name>
    <dbReference type="NCBI Taxonomy" id="2528021"/>
    <lineage>
        <taxon>Bacteria</taxon>
        <taxon>Pseudomonadati</taxon>
        <taxon>Planctomycetota</taxon>
        <taxon>Planctomycetia</taxon>
        <taxon>Pirellulales</taxon>
        <taxon>Pirellulaceae</taxon>
        <taxon>Anatilimnocola</taxon>
    </lineage>
</organism>
<dbReference type="AlphaFoldDB" id="A0A517YMM9"/>
<protein>
    <submittedName>
        <fullName evidence="1">Uncharacterized protein</fullName>
    </submittedName>
</protein>
<name>A0A517YMM9_9BACT</name>
<gene>
    <name evidence="1" type="ORF">ETAA8_66240</name>
</gene>
<dbReference type="Proteomes" id="UP000315017">
    <property type="component" value="Chromosome"/>
</dbReference>
<dbReference type="KEGG" id="aagg:ETAA8_66240"/>
<dbReference type="EMBL" id="CP036274">
    <property type="protein sequence ID" value="QDU31466.1"/>
    <property type="molecule type" value="Genomic_DNA"/>
</dbReference>
<evidence type="ECO:0000313" key="2">
    <source>
        <dbReference type="Proteomes" id="UP000315017"/>
    </source>
</evidence>
<keyword evidence="2" id="KW-1185">Reference proteome</keyword>
<dbReference type="RefSeq" id="WP_145098643.1">
    <property type="nucleotide sequence ID" value="NZ_CP036274.1"/>
</dbReference>